<comment type="caution">
    <text evidence="3">The sequence shown here is derived from an EMBL/GenBank/DDBJ whole genome shotgun (WGS) entry which is preliminary data.</text>
</comment>
<evidence type="ECO:0008006" key="5">
    <source>
        <dbReference type="Google" id="ProtNLM"/>
    </source>
</evidence>
<name>A0ABQ6K742_9MICO</name>
<accession>A0ABQ6K742</accession>
<evidence type="ECO:0000256" key="1">
    <source>
        <dbReference type="SAM" id="MobiDB-lite"/>
    </source>
</evidence>
<protein>
    <recommendedName>
        <fullName evidence="5">DUF4229 domain-containing protein</fullName>
    </recommendedName>
</protein>
<reference evidence="4" key="1">
    <citation type="journal article" date="2019" name="Int. J. Syst. Evol. Microbiol.">
        <title>The Global Catalogue of Microorganisms (GCM) 10K type strain sequencing project: providing services to taxonomists for standard genome sequencing and annotation.</title>
        <authorList>
            <consortium name="The Broad Institute Genomics Platform"/>
            <consortium name="The Broad Institute Genome Sequencing Center for Infectious Disease"/>
            <person name="Wu L."/>
            <person name="Ma J."/>
        </authorList>
    </citation>
    <scope>NUCLEOTIDE SEQUENCE [LARGE SCALE GENOMIC DNA]</scope>
    <source>
        <strain evidence="4">NBRC 108894</strain>
    </source>
</reference>
<dbReference type="EMBL" id="BSVB01000001">
    <property type="protein sequence ID" value="GMA94795.1"/>
    <property type="molecule type" value="Genomic_DNA"/>
</dbReference>
<dbReference type="Proteomes" id="UP001157034">
    <property type="component" value="Unassembled WGS sequence"/>
</dbReference>
<evidence type="ECO:0000313" key="4">
    <source>
        <dbReference type="Proteomes" id="UP001157034"/>
    </source>
</evidence>
<feature type="transmembrane region" description="Helical" evidence="2">
    <location>
        <begin position="5"/>
        <end position="26"/>
    </location>
</feature>
<evidence type="ECO:0000256" key="2">
    <source>
        <dbReference type="SAM" id="Phobius"/>
    </source>
</evidence>
<dbReference type="RefSeq" id="WP_284253683.1">
    <property type="nucleotide sequence ID" value="NZ_BAAAQO010000002.1"/>
</dbReference>
<sequence length="90" mass="9881">MRAWILYSAVRVGLFAVLFAVVYALTAQLWSFAWAVAAVVAALLAFCISYIFFGRLRARALTELAASRRPREAPAGSDENAEDTVIDRDA</sequence>
<proteinExistence type="predicted"/>
<keyword evidence="2" id="KW-1133">Transmembrane helix</keyword>
<dbReference type="Pfam" id="PF14012">
    <property type="entry name" value="DUF4229"/>
    <property type="match status" value="1"/>
</dbReference>
<evidence type="ECO:0000313" key="3">
    <source>
        <dbReference type="EMBL" id="GMA94795.1"/>
    </source>
</evidence>
<gene>
    <name evidence="3" type="ORF">GCM10025881_16190</name>
</gene>
<dbReference type="InterPro" id="IPR025323">
    <property type="entry name" value="DUF4229"/>
</dbReference>
<keyword evidence="4" id="KW-1185">Reference proteome</keyword>
<organism evidence="3 4">
    <name type="scientific">Pseudolysinimonas kribbensis</name>
    <dbReference type="NCBI Taxonomy" id="433641"/>
    <lineage>
        <taxon>Bacteria</taxon>
        <taxon>Bacillati</taxon>
        <taxon>Actinomycetota</taxon>
        <taxon>Actinomycetes</taxon>
        <taxon>Micrococcales</taxon>
        <taxon>Microbacteriaceae</taxon>
        <taxon>Pseudolysinimonas</taxon>
    </lineage>
</organism>
<keyword evidence="2" id="KW-0472">Membrane</keyword>
<feature type="region of interest" description="Disordered" evidence="1">
    <location>
        <begin position="66"/>
        <end position="90"/>
    </location>
</feature>
<keyword evidence="2" id="KW-0812">Transmembrane</keyword>
<feature type="transmembrane region" description="Helical" evidence="2">
    <location>
        <begin position="32"/>
        <end position="53"/>
    </location>
</feature>